<organism evidence="1 2">
    <name type="scientific">Globicatella sulfidifaciens</name>
    <dbReference type="NCBI Taxonomy" id="136093"/>
    <lineage>
        <taxon>Bacteria</taxon>
        <taxon>Bacillati</taxon>
        <taxon>Bacillota</taxon>
        <taxon>Bacilli</taxon>
        <taxon>Lactobacillales</taxon>
        <taxon>Aerococcaceae</taxon>
        <taxon>Globicatella</taxon>
    </lineage>
</organism>
<dbReference type="NCBIfam" id="TIGR00045">
    <property type="entry name" value="glycerate kinase"/>
    <property type="match status" value="1"/>
</dbReference>
<dbReference type="InterPro" id="IPR018193">
    <property type="entry name" value="Glyc_kinase_flavodox-like_fold"/>
</dbReference>
<proteinExistence type="predicted"/>
<evidence type="ECO:0000313" key="2">
    <source>
        <dbReference type="Proteomes" id="UP000541058"/>
    </source>
</evidence>
<evidence type="ECO:0000313" key="1">
    <source>
        <dbReference type="EMBL" id="NLJ19084.1"/>
    </source>
</evidence>
<feature type="non-terminal residue" evidence="1">
    <location>
        <position position="242"/>
    </location>
</feature>
<protein>
    <submittedName>
        <fullName evidence="1">Glycerate kinase</fullName>
    </submittedName>
</protein>
<dbReference type="SUPFAM" id="SSF110738">
    <property type="entry name" value="Glycerate kinase I"/>
    <property type="match status" value="1"/>
</dbReference>
<dbReference type="PANTHER" id="PTHR21599">
    <property type="entry name" value="GLYCERATE KINASE"/>
    <property type="match status" value="1"/>
</dbReference>
<reference evidence="1 2" key="1">
    <citation type="journal article" date="2020" name="Biotechnol. Biofuels">
        <title>New insights from the biogas microbiome by comprehensive genome-resolved metagenomics of nearly 1600 species originating from multiple anaerobic digesters.</title>
        <authorList>
            <person name="Campanaro S."/>
            <person name="Treu L."/>
            <person name="Rodriguez-R L.M."/>
            <person name="Kovalovszki A."/>
            <person name="Ziels R.M."/>
            <person name="Maus I."/>
            <person name="Zhu X."/>
            <person name="Kougias P.G."/>
            <person name="Basile A."/>
            <person name="Luo G."/>
            <person name="Schluter A."/>
            <person name="Konstantinidis K.T."/>
            <person name="Angelidaki I."/>
        </authorList>
    </citation>
    <scope>NUCLEOTIDE SEQUENCE [LARGE SCALE GENOMIC DNA]</scope>
    <source>
        <strain evidence="1">AS23ysBPME_34</strain>
    </source>
</reference>
<dbReference type="Pfam" id="PF02595">
    <property type="entry name" value="Gly_kinase"/>
    <property type="match status" value="1"/>
</dbReference>
<dbReference type="GO" id="GO:0008887">
    <property type="term" value="F:glycerate kinase activity"/>
    <property type="evidence" value="ECO:0007669"/>
    <property type="project" value="InterPro"/>
</dbReference>
<comment type="caution">
    <text evidence="1">The sequence shown here is derived from an EMBL/GenBank/DDBJ whole genome shotgun (WGS) entry which is preliminary data.</text>
</comment>
<dbReference type="EMBL" id="JAAYSM010000329">
    <property type="protein sequence ID" value="NLJ19084.1"/>
    <property type="molecule type" value="Genomic_DNA"/>
</dbReference>
<keyword evidence="1" id="KW-0418">Kinase</keyword>
<keyword evidence="1" id="KW-0808">Transferase</keyword>
<sequence>MSRQIIIASDSFKGSATSKEVGSYIAKGIHSLYPEYQTHIFSIADGGEGTVEAVMAALPGETVALPVRGPLNETVQAAYGLIEQGQTAIIEMAQASGLTLVPEDKQNIMKATTFGTGQLILDAINRGVRKIYIGIGGSATNDGGMGMAQALGVKFLDAKGQALSGNAQNLKAIAQIDLTKMKVNPKTIEIIILSDVNNPLCGENGAAKVFGPQKGAKANQIKILDEGLQHYAEKLKEVYNRD</sequence>
<name>A0A7X8C5C5_9LACT</name>
<dbReference type="PANTHER" id="PTHR21599:SF0">
    <property type="entry name" value="GLYCERATE KINASE"/>
    <property type="match status" value="1"/>
</dbReference>
<dbReference type="InterPro" id="IPR004381">
    <property type="entry name" value="Glycerate_kinase"/>
</dbReference>
<dbReference type="Proteomes" id="UP000541058">
    <property type="component" value="Unassembled WGS sequence"/>
</dbReference>
<dbReference type="InterPro" id="IPR036129">
    <property type="entry name" value="Glycerate_kinase_sf"/>
</dbReference>
<dbReference type="RefSeq" id="WP_276649373.1">
    <property type="nucleotide sequence ID" value="NZ_JAAYSM010000329.1"/>
</dbReference>
<dbReference type="GO" id="GO:0031388">
    <property type="term" value="P:organic acid phosphorylation"/>
    <property type="evidence" value="ECO:0007669"/>
    <property type="project" value="InterPro"/>
</dbReference>
<accession>A0A7X8C5C5</accession>
<gene>
    <name evidence="1" type="ORF">GX355_09495</name>
</gene>
<dbReference type="AlphaFoldDB" id="A0A7X8C5C5"/>
<dbReference type="Gene3D" id="3.90.1510.10">
    <property type="entry name" value="Glycerate kinase, domain 2"/>
    <property type="match status" value="1"/>
</dbReference>